<keyword evidence="4" id="KW-1185">Reference proteome</keyword>
<organism evidence="3 4">
    <name type="scientific">Cymbomonas tetramitiformis</name>
    <dbReference type="NCBI Taxonomy" id="36881"/>
    <lineage>
        <taxon>Eukaryota</taxon>
        <taxon>Viridiplantae</taxon>
        <taxon>Chlorophyta</taxon>
        <taxon>Pyramimonadophyceae</taxon>
        <taxon>Pyramimonadales</taxon>
        <taxon>Pyramimonadaceae</taxon>
        <taxon>Cymbomonas</taxon>
    </lineage>
</organism>
<protein>
    <submittedName>
        <fullName evidence="3">Uncharacterized protein</fullName>
    </submittedName>
</protein>
<dbReference type="Proteomes" id="UP001190700">
    <property type="component" value="Unassembled WGS sequence"/>
</dbReference>
<evidence type="ECO:0000313" key="4">
    <source>
        <dbReference type="Proteomes" id="UP001190700"/>
    </source>
</evidence>
<evidence type="ECO:0000256" key="1">
    <source>
        <dbReference type="SAM" id="Coils"/>
    </source>
</evidence>
<name>A0AAE0G5D8_9CHLO</name>
<feature type="region of interest" description="Disordered" evidence="2">
    <location>
        <begin position="86"/>
        <end position="105"/>
    </location>
</feature>
<dbReference type="EMBL" id="LGRX02009293">
    <property type="protein sequence ID" value="KAK3271886.1"/>
    <property type="molecule type" value="Genomic_DNA"/>
</dbReference>
<comment type="caution">
    <text evidence="3">The sequence shown here is derived from an EMBL/GenBank/DDBJ whole genome shotgun (WGS) entry which is preliminary data.</text>
</comment>
<feature type="compositionally biased region" description="Basic and acidic residues" evidence="2">
    <location>
        <begin position="180"/>
        <end position="200"/>
    </location>
</feature>
<feature type="coiled-coil region" evidence="1">
    <location>
        <begin position="111"/>
        <end position="138"/>
    </location>
</feature>
<feature type="region of interest" description="Disordered" evidence="2">
    <location>
        <begin position="175"/>
        <end position="207"/>
    </location>
</feature>
<proteinExistence type="predicted"/>
<reference evidence="3 4" key="1">
    <citation type="journal article" date="2015" name="Genome Biol. Evol.">
        <title>Comparative Genomics of a Bacterivorous Green Alga Reveals Evolutionary Causalities and Consequences of Phago-Mixotrophic Mode of Nutrition.</title>
        <authorList>
            <person name="Burns J.A."/>
            <person name="Paasch A."/>
            <person name="Narechania A."/>
            <person name="Kim E."/>
        </authorList>
    </citation>
    <scope>NUCLEOTIDE SEQUENCE [LARGE SCALE GENOMIC DNA]</scope>
    <source>
        <strain evidence="3 4">PLY_AMNH</strain>
    </source>
</reference>
<sequence length="207" mass="22188">MDAEAWDDQGCSRTCATGLANLMRRIPGDRCESMLLNVEMDAERPGAPTTRDLQGGIAPSTRESLATSAAVADIIAMERQSHLGLNAASRPPSTAEVDASSPATGTSAGWMHEVESLLEQIELRLTLLETNHESLMKESQTQTEKLMQDMAMVNESISERHKVHGEATLVDQIINGKQADSGELHGKPADSGELHGKPADSGELQNS</sequence>
<accession>A0AAE0G5D8</accession>
<evidence type="ECO:0000256" key="2">
    <source>
        <dbReference type="SAM" id="MobiDB-lite"/>
    </source>
</evidence>
<gene>
    <name evidence="3" type="ORF">CYMTET_19786</name>
</gene>
<dbReference type="AlphaFoldDB" id="A0AAE0G5D8"/>
<keyword evidence="1" id="KW-0175">Coiled coil</keyword>
<evidence type="ECO:0000313" key="3">
    <source>
        <dbReference type="EMBL" id="KAK3271886.1"/>
    </source>
</evidence>